<dbReference type="EMBL" id="HACG01042330">
    <property type="protein sequence ID" value="CEK89195.1"/>
    <property type="molecule type" value="Transcribed_RNA"/>
</dbReference>
<dbReference type="EMBL" id="HACG01042324">
    <property type="protein sequence ID" value="CEK89189.1"/>
    <property type="molecule type" value="Transcribed_RNA"/>
</dbReference>
<protein>
    <submittedName>
        <fullName evidence="3">Uncharacterized protein</fullName>
    </submittedName>
</protein>
<gene>
    <name evidence="3" type="primary">ORF169527</name>
    <name evidence="1" type="synonym">ORF169422</name>
    <name evidence="2" type="synonym">ORF169485</name>
</gene>
<evidence type="ECO:0000313" key="2">
    <source>
        <dbReference type="EMBL" id="CEK89195.1"/>
    </source>
</evidence>
<name>A0A0B7BAR7_9EUPU</name>
<evidence type="ECO:0000313" key="3">
    <source>
        <dbReference type="EMBL" id="CEK89200.1"/>
    </source>
</evidence>
<sequence length="89" mass="9986">MNWCLVHFKQQATHKLFRFKIKVSLTNHDWDNPREDLSPPAPVAPKLEPADPGVALVRDTDTELLFLALILDREPSAESARSSASSNSF</sequence>
<dbReference type="AlphaFoldDB" id="A0A0B7BAR7"/>
<proteinExistence type="predicted"/>
<accession>A0A0B7BAR7</accession>
<evidence type="ECO:0000313" key="1">
    <source>
        <dbReference type="EMBL" id="CEK89189.1"/>
    </source>
</evidence>
<dbReference type="EMBL" id="HACG01042335">
    <property type="protein sequence ID" value="CEK89200.1"/>
    <property type="molecule type" value="Transcribed_RNA"/>
</dbReference>
<reference evidence="3" key="1">
    <citation type="submission" date="2014-12" db="EMBL/GenBank/DDBJ databases">
        <title>Insight into the proteome of Arion vulgaris.</title>
        <authorList>
            <person name="Aradska J."/>
            <person name="Bulat T."/>
            <person name="Smidak R."/>
            <person name="Sarate P."/>
            <person name="Gangsoo J."/>
            <person name="Sialana F."/>
            <person name="Bilban M."/>
            <person name="Lubec G."/>
        </authorList>
    </citation>
    <scope>NUCLEOTIDE SEQUENCE</scope>
    <source>
        <tissue evidence="3">Skin</tissue>
    </source>
</reference>
<organism evidence="3">
    <name type="scientific">Arion vulgaris</name>
    <dbReference type="NCBI Taxonomy" id="1028688"/>
    <lineage>
        <taxon>Eukaryota</taxon>
        <taxon>Metazoa</taxon>
        <taxon>Spiralia</taxon>
        <taxon>Lophotrochozoa</taxon>
        <taxon>Mollusca</taxon>
        <taxon>Gastropoda</taxon>
        <taxon>Heterobranchia</taxon>
        <taxon>Euthyneura</taxon>
        <taxon>Panpulmonata</taxon>
        <taxon>Eupulmonata</taxon>
        <taxon>Stylommatophora</taxon>
        <taxon>Helicina</taxon>
        <taxon>Arionoidea</taxon>
        <taxon>Arionidae</taxon>
        <taxon>Arion</taxon>
    </lineage>
</organism>